<accession>A0AAN8S883</accession>
<dbReference type="EMBL" id="JAWJWE010000003">
    <property type="protein sequence ID" value="KAK6639797.1"/>
    <property type="molecule type" value="Genomic_DNA"/>
</dbReference>
<comment type="caution">
    <text evidence="1">The sequence shown here is derived from an EMBL/GenBank/DDBJ whole genome shotgun (WGS) entry which is preliminary data.</text>
</comment>
<name>A0AAN8S883_POLSC</name>
<organism evidence="1 2">
    <name type="scientific">Polyplax serrata</name>
    <name type="common">Common mouse louse</name>
    <dbReference type="NCBI Taxonomy" id="468196"/>
    <lineage>
        <taxon>Eukaryota</taxon>
        <taxon>Metazoa</taxon>
        <taxon>Ecdysozoa</taxon>
        <taxon>Arthropoda</taxon>
        <taxon>Hexapoda</taxon>
        <taxon>Insecta</taxon>
        <taxon>Pterygota</taxon>
        <taxon>Neoptera</taxon>
        <taxon>Paraneoptera</taxon>
        <taxon>Psocodea</taxon>
        <taxon>Troctomorpha</taxon>
        <taxon>Phthiraptera</taxon>
        <taxon>Anoplura</taxon>
        <taxon>Polyplacidae</taxon>
        <taxon>Polyplax</taxon>
    </lineage>
</organism>
<reference evidence="1 2" key="1">
    <citation type="submission" date="2023-10" db="EMBL/GenBank/DDBJ databases">
        <title>Genomes of two closely related lineages of the louse Polyplax serrata with different host specificities.</title>
        <authorList>
            <person name="Martinu J."/>
            <person name="Tarabai H."/>
            <person name="Stefka J."/>
            <person name="Hypsa V."/>
        </authorList>
    </citation>
    <scope>NUCLEOTIDE SEQUENCE [LARGE SCALE GENOMIC DNA]</scope>
    <source>
        <strain evidence="1">HR10_N</strain>
    </source>
</reference>
<dbReference type="Proteomes" id="UP001372834">
    <property type="component" value="Unassembled WGS sequence"/>
</dbReference>
<gene>
    <name evidence="1" type="ORF">RUM43_008072</name>
</gene>
<dbReference type="AlphaFoldDB" id="A0AAN8S883"/>
<proteinExistence type="predicted"/>
<evidence type="ECO:0000313" key="1">
    <source>
        <dbReference type="EMBL" id="KAK6639797.1"/>
    </source>
</evidence>
<sequence>MSLTAVELILYGTLLMMSTITRESFGMIINNGAEQKNYKFYEYEWFTYLTSEEKFYVDSACSVMNSAHLSFCLISKAIRWTA</sequence>
<evidence type="ECO:0000313" key="2">
    <source>
        <dbReference type="Proteomes" id="UP001372834"/>
    </source>
</evidence>
<protein>
    <submittedName>
        <fullName evidence="1">Uncharacterized protein</fullName>
    </submittedName>
</protein>